<feature type="compositionally biased region" description="Low complexity" evidence="1">
    <location>
        <begin position="57"/>
        <end position="73"/>
    </location>
</feature>
<dbReference type="Pfam" id="PF09723">
    <property type="entry name" value="Zn_ribbon_8"/>
    <property type="match status" value="1"/>
</dbReference>
<organism evidence="3 4">
    <name type="scientific">Pseudonocardia ammonioxydans</name>
    <dbReference type="NCBI Taxonomy" id="260086"/>
    <lineage>
        <taxon>Bacteria</taxon>
        <taxon>Bacillati</taxon>
        <taxon>Actinomycetota</taxon>
        <taxon>Actinomycetes</taxon>
        <taxon>Pseudonocardiales</taxon>
        <taxon>Pseudonocardiaceae</taxon>
        <taxon>Pseudonocardia</taxon>
    </lineage>
</organism>
<dbReference type="STRING" id="260086.SAMN05216207_1006105"/>
<dbReference type="Proteomes" id="UP000199614">
    <property type="component" value="Unassembled WGS sequence"/>
</dbReference>
<feature type="domain" description="Putative regulatory protein FmdB zinc ribbon" evidence="2">
    <location>
        <begin position="1"/>
        <end position="41"/>
    </location>
</feature>
<feature type="region of interest" description="Disordered" evidence="1">
    <location>
        <begin position="57"/>
        <end position="94"/>
    </location>
</feature>
<dbReference type="SMART" id="SM00834">
    <property type="entry name" value="CxxC_CXXC_SSSS"/>
    <property type="match status" value="1"/>
</dbReference>
<reference evidence="3 4" key="1">
    <citation type="submission" date="2016-10" db="EMBL/GenBank/DDBJ databases">
        <authorList>
            <person name="de Groot N.N."/>
        </authorList>
    </citation>
    <scope>NUCLEOTIDE SEQUENCE [LARGE SCALE GENOMIC DNA]</scope>
    <source>
        <strain evidence="3 4">CGMCC 4.1877</strain>
    </source>
</reference>
<accession>A0A1I4VJG4</accession>
<keyword evidence="4" id="KW-1185">Reference proteome</keyword>
<evidence type="ECO:0000313" key="3">
    <source>
        <dbReference type="EMBL" id="SFN01196.1"/>
    </source>
</evidence>
<evidence type="ECO:0000256" key="1">
    <source>
        <dbReference type="SAM" id="MobiDB-lite"/>
    </source>
</evidence>
<dbReference type="NCBIfam" id="TIGR02605">
    <property type="entry name" value="CxxC_CxxC_SSSS"/>
    <property type="match status" value="1"/>
</dbReference>
<evidence type="ECO:0000259" key="2">
    <source>
        <dbReference type="SMART" id="SM00834"/>
    </source>
</evidence>
<gene>
    <name evidence="3" type="ORF">SAMN05216207_1006105</name>
</gene>
<protein>
    <submittedName>
        <fullName evidence="3">Putative regulatory protein, FmdB family</fullName>
    </submittedName>
</protein>
<dbReference type="EMBL" id="FOUY01000006">
    <property type="protein sequence ID" value="SFN01196.1"/>
    <property type="molecule type" value="Genomic_DNA"/>
</dbReference>
<dbReference type="RefSeq" id="WP_093339805.1">
    <property type="nucleotide sequence ID" value="NZ_FOUY01000006.1"/>
</dbReference>
<proteinExistence type="predicted"/>
<dbReference type="InterPro" id="IPR013429">
    <property type="entry name" value="Regulatory_FmdB_Zinc_ribbon"/>
</dbReference>
<dbReference type="AlphaFoldDB" id="A0A1I4VJG4"/>
<evidence type="ECO:0000313" key="4">
    <source>
        <dbReference type="Proteomes" id="UP000199614"/>
    </source>
</evidence>
<dbReference type="OrthoDB" id="9792898at2"/>
<name>A0A1I4VJG4_PSUAM</name>
<sequence>MPTYTHRCPACGEFEQVRPMADSGTAVRCPGCGAAASRVFGAPALRGGDPAMRRALDASAASADAPAVVSSVPGRSRRATPVTRDPRHQALPRP</sequence>